<dbReference type="EMBL" id="CP043450">
    <property type="protein sequence ID" value="QEM11775.1"/>
    <property type="molecule type" value="Genomic_DNA"/>
</dbReference>
<feature type="transmembrane region" description="Helical" evidence="1">
    <location>
        <begin position="50"/>
        <end position="70"/>
    </location>
</feature>
<evidence type="ECO:0000256" key="1">
    <source>
        <dbReference type="SAM" id="Phobius"/>
    </source>
</evidence>
<dbReference type="InterPro" id="IPR048136">
    <property type="entry name" value="STM3941-like"/>
</dbReference>
<keyword evidence="1" id="KW-0812">Transmembrane</keyword>
<evidence type="ECO:0000313" key="2">
    <source>
        <dbReference type="EMBL" id="QEM11775.1"/>
    </source>
</evidence>
<dbReference type="Proteomes" id="UP000251402">
    <property type="component" value="Chromosome"/>
</dbReference>
<dbReference type="OrthoDB" id="6028159at2"/>
<gene>
    <name evidence="2" type="ORF">DEO27_017660</name>
</gene>
<accession>A0A5C1I1C2</accession>
<sequence length="185" mass="20150">MTTNAPIEIPLSKSKIIKGLLGSTAFVAIGLWLLIRQPHIGNPVFDNALVKYGASIASIIFFGFAAFFFLKKLGDKKPGMIINNDGLYDNSSAAAIGLIPWDDIIGVSVSSVMNQQFLIICLKNPEQYIAAQTNLIKKKSFGFNYKNYGSPIAISANTLQCNLYELKAQIEDKIAKQKSGEVSAE</sequence>
<reference evidence="2" key="1">
    <citation type="submission" date="2019-08" db="EMBL/GenBank/DDBJ databases">
        <title>Comparative genome analysis confer to the adaptation heavy metal polluted environment.</title>
        <authorList>
            <person name="Li Y."/>
        </authorList>
    </citation>
    <scope>NUCLEOTIDE SEQUENCE [LARGE SCALE GENOMIC DNA]</scope>
    <source>
        <strain evidence="2">P1</strain>
    </source>
</reference>
<protein>
    <submittedName>
        <fullName evidence="2">Uncharacterized protein</fullName>
    </submittedName>
</protein>
<evidence type="ECO:0000313" key="3">
    <source>
        <dbReference type="Proteomes" id="UP000251402"/>
    </source>
</evidence>
<dbReference type="RefSeq" id="WP_112567512.1">
    <property type="nucleotide sequence ID" value="NZ_CP043450.1"/>
</dbReference>
<proteinExistence type="predicted"/>
<name>A0A5C1I1C2_9SPHI</name>
<keyword evidence="1" id="KW-0472">Membrane</keyword>
<dbReference type="KEGG" id="mrub:DEO27_017660"/>
<dbReference type="AlphaFoldDB" id="A0A5C1I1C2"/>
<dbReference type="NCBIfam" id="NF041635">
    <property type="entry name" value="STM3941_fam"/>
    <property type="match status" value="1"/>
</dbReference>
<feature type="transmembrane region" description="Helical" evidence="1">
    <location>
        <begin position="16"/>
        <end position="35"/>
    </location>
</feature>
<organism evidence="2 3">
    <name type="scientific">Mucilaginibacter rubeus</name>
    <dbReference type="NCBI Taxonomy" id="2027860"/>
    <lineage>
        <taxon>Bacteria</taxon>
        <taxon>Pseudomonadati</taxon>
        <taxon>Bacteroidota</taxon>
        <taxon>Sphingobacteriia</taxon>
        <taxon>Sphingobacteriales</taxon>
        <taxon>Sphingobacteriaceae</taxon>
        <taxon>Mucilaginibacter</taxon>
    </lineage>
</organism>
<keyword evidence="1" id="KW-1133">Transmembrane helix</keyword>
<keyword evidence="3" id="KW-1185">Reference proteome</keyword>